<dbReference type="EMBL" id="MT439046">
    <property type="protein sequence ID" value="QOL01293.1"/>
    <property type="molecule type" value="mRNA"/>
</dbReference>
<organism evidence="2">
    <name type="scientific">Trebouxia lynnae</name>
    <dbReference type="NCBI Taxonomy" id="1825957"/>
    <lineage>
        <taxon>Eukaryota</taxon>
        <taxon>Viridiplantae</taxon>
        <taxon>Chlorophyta</taxon>
        <taxon>core chlorophytes</taxon>
        <taxon>Trebouxiophyceae</taxon>
        <taxon>Trebouxiales</taxon>
        <taxon>Trebouxiaceae</taxon>
        <taxon>Trebouxia</taxon>
    </lineage>
</organism>
<name>A0A7L9QEL6_9CHLO</name>
<proteinExistence type="evidence at transcript level"/>
<reference evidence="2" key="1">
    <citation type="journal article" date="2020" name="Microb. Ecol.">
        <title>The Under-explored Extracellular Proteome of Aero-Terrestrial Microalgae Provides Clues on Different Mechanisms of Desiccation Tolerance in Non-Model Organisms.</title>
        <authorList>
            <person name="Gonzalez-Hourcade M."/>
            <person name="Del Campo E.M."/>
            <person name="Casano L.M."/>
        </authorList>
    </citation>
    <scope>NUCLEOTIDE SEQUENCE</scope>
    <source>
        <strain evidence="2">TR9</strain>
    </source>
</reference>
<evidence type="ECO:0000313" key="2">
    <source>
        <dbReference type="EMBL" id="QOL01293.1"/>
    </source>
</evidence>
<keyword evidence="1" id="KW-0732">Signal</keyword>
<feature type="signal peptide" evidence="1">
    <location>
        <begin position="1"/>
        <end position="18"/>
    </location>
</feature>
<accession>A0A7L9QEL6</accession>
<evidence type="ECO:0000256" key="1">
    <source>
        <dbReference type="SAM" id="SignalP"/>
    </source>
</evidence>
<feature type="chain" id="PRO_5029448732" evidence="1">
    <location>
        <begin position="19"/>
        <end position="390"/>
    </location>
</feature>
<dbReference type="AlphaFoldDB" id="A0A7L9QEL6"/>
<sequence length="390" mass="38968">MKVAYLLSTLLVLTSANADRHLVAGLADPYGIMMAAALGNESAAVSGFVKAGTAQDSPSIVAALVQLFDTVTGPAGQKELYLTAEALSEAALISPAIYDTLSGAYVQAVLGQLTINTPASIQVATAALAGLRSAQQPQMVQAVFQQAFVLGLTSQAALAVGTLERMGPCTNSTFFAAQYALALGYTMTANETAAGLALAAALNVDLAGCAVAAATGIPLLEAGCSTSTLSVLATAQNAMAAATGDNTALATSIATYSPSNKTLTCLATSIIQSSGQDSVAQQAAVESYQTVMDQAVVGAGASNSPKVAGAGESLFEATENGPSTASGMSSLAGLAALAQTTGCNYIYPVLIQSQNYMTPQRFQQSVSQSAALSACYALGMKAANGAAPSG</sequence>
<protein>
    <submittedName>
        <fullName evidence="2">Putative extracellular protein TR9_094</fullName>
    </submittedName>
</protein>